<evidence type="ECO:0000313" key="1">
    <source>
        <dbReference type="EMBL" id="CAF1209540.1"/>
    </source>
</evidence>
<proteinExistence type="predicted"/>
<name>A0A814WS75_9BILA</name>
<dbReference type="EMBL" id="CAJOBC010008891">
    <property type="protein sequence ID" value="CAF3973636.1"/>
    <property type="molecule type" value="Genomic_DNA"/>
</dbReference>
<comment type="caution">
    <text evidence="1">The sequence shown here is derived from an EMBL/GenBank/DDBJ whole genome shotgun (WGS) entry which is preliminary data.</text>
</comment>
<evidence type="ECO:0000313" key="3">
    <source>
        <dbReference type="Proteomes" id="UP000663829"/>
    </source>
</evidence>
<evidence type="ECO:0000313" key="2">
    <source>
        <dbReference type="EMBL" id="CAF3973636.1"/>
    </source>
</evidence>
<gene>
    <name evidence="1" type="ORF">GPM918_LOCUS24140</name>
    <name evidence="2" type="ORF">SRO942_LOCUS24139</name>
</gene>
<accession>A0A814WS75</accession>
<sequence>MDTSGGSLVSLMAIGEQLVQIKARTAPDCSVATVQSTLAHSLLAIQRTTAGNEFVSGLFTNFYTHFYNNPP</sequence>
<reference evidence="1" key="1">
    <citation type="submission" date="2021-02" db="EMBL/GenBank/DDBJ databases">
        <authorList>
            <person name="Nowell W R."/>
        </authorList>
    </citation>
    <scope>NUCLEOTIDE SEQUENCE</scope>
</reference>
<dbReference type="Proteomes" id="UP000681722">
    <property type="component" value="Unassembled WGS sequence"/>
</dbReference>
<dbReference type="EMBL" id="CAJNOQ010008890">
    <property type="protein sequence ID" value="CAF1209540.1"/>
    <property type="molecule type" value="Genomic_DNA"/>
</dbReference>
<dbReference type="AlphaFoldDB" id="A0A814WS75"/>
<dbReference type="Proteomes" id="UP000663829">
    <property type="component" value="Unassembled WGS sequence"/>
</dbReference>
<organism evidence="1 3">
    <name type="scientific">Didymodactylos carnosus</name>
    <dbReference type="NCBI Taxonomy" id="1234261"/>
    <lineage>
        <taxon>Eukaryota</taxon>
        <taxon>Metazoa</taxon>
        <taxon>Spiralia</taxon>
        <taxon>Gnathifera</taxon>
        <taxon>Rotifera</taxon>
        <taxon>Eurotatoria</taxon>
        <taxon>Bdelloidea</taxon>
        <taxon>Philodinida</taxon>
        <taxon>Philodinidae</taxon>
        <taxon>Didymodactylos</taxon>
    </lineage>
</organism>
<protein>
    <submittedName>
        <fullName evidence="1">Uncharacterized protein</fullName>
    </submittedName>
</protein>
<keyword evidence="3" id="KW-1185">Reference proteome</keyword>